<organism evidence="1 2">
    <name type="scientific">candidate division KSB3 bacterium</name>
    <dbReference type="NCBI Taxonomy" id="2044937"/>
    <lineage>
        <taxon>Bacteria</taxon>
        <taxon>candidate division KSB3</taxon>
    </lineage>
</organism>
<gene>
    <name evidence="1" type="ORF">CSB45_00525</name>
</gene>
<dbReference type="AlphaFoldDB" id="A0A2G6EE56"/>
<accession>A0A2G6EE56</accession>
<name>A0A2G6EE56_9BACT</name>
<comment type="caution">
    <text evidence="1">The sequence shown here is derived from an EMBL/GenBank/DDBJ whole genome shotgun (WGS) entry which is preliminary data.</text>
</comment>
<sequence length="65" mass="7656">MDTTYIPIKKICTLSVKTPLSLSRFKTHHAGPFFRRKKKEPEPLQSLLQHDYQYVKSIIFPDHTV</sequence>
<proteinExistence type="predicted"/>
<dbReference type="Proteomes" id="UP000229740">
    <property type="component" value="Unassembled WGS sequence"/>
</dbReference>
<protein>
    <submittedName>
        <fullName evidence="1">Uncharacterized protein</fullName>
    </submittedName>
</protein>
<evidence type="ECO:0000313" key="1">
    <source>
        <dbReference type="EMBL" id="PID60304.1"/>
    </source>
</evidence>
<reference evidence="1 2" key="1">
    <citation type="submission" date="2017-10" db="EMBL/GenBank/DDBJ databases">
        <title>Novel microbial diversity and functional potential in the marine mammal oral microbiome.</title>
        <authorList>
            <person name="Dudek N.K."/>
            <person name="Sun C.L."/>
            <person name="Burstein D."/>
            <person name="Kantor R.S."/>
            <person name="Aliaga Goltsman D.S."/>
            <person name="Bik E.M."/>
            <person name="Thomas B.C."/>
            <person name="Banfield J.F."/>
            <person name="Relman D.A."/>
        </authorList>
    </citation>
    <scope>NUCLEOTIDE SEQUENCE [LARGE SCALE GENOMIC DNA]</scope>
    <source>
        <strain evidence="1">DOLZORAL124_49_17</strain>
    </source>
</reference>
<dbReference type="EMBL" id="PDPS01000008">
    <property type="protein sequence ID" value="PID60304.1"/>
    <property type="molecule type" value="Genomic_DNA"/>
</dbReference>
<evidence type="ECO:0000313" key="2">
    <source>
        <dbReference type="Proteomes" id="UP000229740"/>
    </source>
</evidence>